<evidence type="ECO:0000256" key="4">
    <source>
        <dbReference type="ARBA" id="ARBA00023136"/>
    </source>
</evidence>
<evidence type="ECO:0000256" key="5">
    <source>
        <dbReference type="SAM" id="Phobius"/>
    </source>
</evidence>
<dbReference type="GO" id="GO:0008610">
    <property type="term" value="P:lipid biosynthetic process"/>
    <property type="evidence" value="ECO:0007669"/>
    <property type="project" value="InterPro"/>
</dbReference>
<sequence length="329" mass="38133">MPSDAEAREAGRWNFRPQVPLAQNPLFQWPPKPRAIFRWYAAFWLEISTTTLCFVIAVAAYFLILPELAEMQVLGWGWVAKVWLANLVPQVICAGTLHYWLIMRKGQGTQTKYDPRDQARDNGTFTFGNQVHDNMFWHIASGITLWTAAQVGVFWAMANGYAPTLLFPGNPVWFVAFFVLIPIWSSFHFYWIHRALHWPPLYNVAHALHHRNVNVGPWSGISMHPVEHVLFYTNFLIHLVVPSHPLHVLFHGYVQSTHPVFSHSGFEEIIVGDKRQAKAGVFFHQLHHRYFECNYGTVEMPWDRWFGSYHDGSATATDETRARKKQMYT</sequence>
<evidence type="ECO:0000256" key="1">
    <source>
        <dbReference type="ARBA" id="ARBA00004370"/>
    </source>
</evidence>
<feature type="transmembrane region" description="Helical" evidence="5">
    <location>
        <begin position="172"/>
        <end position="192"/>
    </location>
</feature>
<organism evidence="7 8">
    <name type="scientific">Roseobacter insulae</name>
    <dbReference type="NCBI Taxonomy" id="2859783"/>
    <lineage>
        <taxon>Bacteria</taxon>
        <taxon>Pseudomonadati</taxon>
        <taxon>Pseudomonadota</taxon>
        <taxon>Alphaproteobacteria</taxon>
        <taxon>Rhodobacterales</taxon>
        <taxon>Roseobacteraceae</taxon>
        <taxon>Roseobacter</taxon>
    </lineage>
</organism>
<reference evidence="7" key="1">
    <citation type="submission" date="2021-07" db="EMBL/GenBank/DDBJ databases">
        <title>Roseobacter insulae sp. nov., isolated from a tidal flat.</title>
        <authorList>
            <person name="Park S."/>
            <person name="Yoon J.-H."/>
        </authorList>
    </citation>
    <scope>NUCLEOTIDE SEQUENCE</scope>
    <source>
        <strain evidence="7">YSTF-M11</strain>
    </source>
</reference>
<dbReference type="InterPro" id="IPR050307">
    <property type="entry name" value="Sterol_Desaturase_Related"/>
</dbReference>
<evidence type="ECO:0000313" key="7">
    <source>
        <dbReference type="EMBL" id="MBW4707055.1"/>
    </source>
</evidence>
<keyword evidence="4 5" id="KW-0472">Membrane</keyword>
<dbReference type="GO" id="GO:0016020">
    <property type="term" value="C:membrane"/>
    <property type="evidence" value="ECO:0007669"/>
    <property type="project" value="UniProtKB-SubCell"/>
</dbReference>
<evidence type="ECO:0000256" key="2">
    <source>
        <dbReference type="ARBA" id="ARBA00022692"/>
    </source>
</evidence>
<dbReference type="GO" id="GO:0005506">
    <property type="term" value="F:iron ion binding"/>
    <property type="evidence" value="ECO:0007669"/>
    <property type="project" value="InterPro"/>
</dbReference>
<comment type="subcellular location">
    <subcellularLocation>
        <location evidence="1">Membrane</location>
    </subcellularLocation>
</comment>
<comment type="caution">
    <text evidence="7">The sequence shown here is derived from an EMBL/GenBank/DDBJ whole genome shotgun (WGS) entry which is preliminary data.</text>
</comment>
<dbReference type="Pfam" id="PF04116">
    <property type="entry name" value="FA_hydroxylase"/>
    <property type="match status" value="1"/>
</dbReference>
<dbReference type="EMBL" id="JAHXDN010000001">
    <property type="protein sequence ID" value="MBW4707055.1"/>
    <property type="molecule type" value="Genomic_DNA"/>
</dbReference>
<evidence type="ECO:0000256" key="3">
    <source>
        <dbReference type="ARBA" id="ARBA00022989"/>
    </source>
</evidence>
<dbReference type="Proteomes" id="UP001138661">
    <property type="component" value="Unassembled WGS sequence"/>
</dbReference>
<evidence type="ECO:0000313" key="8">
    <source>
        <dbReference type="Proteomes" id="UP001138661"/>
    </source>
</evidence>
<keyword evidence="3 5" id="KW-1133">Transmembrane helix</keyword>
<dbReference type="InterPro" id="IPR006694">
    <property type="entry name" value="Fatty_acid_hydroxylase"/>
</dbReference>
<proteinExistence type="predicted"/>
<dbReference type="RefSeq" id="WP_219499480.1">
    <property type="nucleotide sequence ID" value="NZ_JAHXDN010000001.1"/>
</dbReference>
<gene>
    <name evidence="7" type="ORF">KX928_04560</name>
</gene>
<accession>A0A9X1JXB8</accession>
<keyword evidence="8" id="KW-1185">Reference proteome</keyword>
<feature type="domain" description="Fatty acid hydroxylase" evidence="6">
    <location>
        <begin position="178"/>
        <end position="308"/>
    </location>
</feature>
<evidence type="ECO:0000259" key="6">
    <source>
        <dbReference type="Pfam" id="PF04116"/>
    </source>
</evidence>
<protein>
    <submittedName>
        <fullName evidence="7">Sterol desaturase family protein</fullName>
    </submittedName>
</protein>
<dbReference type="GO" id="GO:0016491">
    <property type="term" value="F:oxidoreductase activity"/>
    <property type="evidence" value="ECO:0007669"/>
    <property type="project" value="InterPro"/>
</dbReference>
<dbReference type="AlphaFoldDB" id="A0A9X1JXB8"/>
<feature type="transmembrane region" description="Helical" evidence="5">
    <location>
        <begin position="135"/>
        <end position="157"/>
    </location>
</feature>
<dbReference type="PANTHER" id="PTHR11863">
    <property type="entry name" value="STEROL DESATURASE"/>
    <property type="match status" value="1"/>
</dbReference>
<name>A0A9X1JXB8_9RHOB</name>
<feature type="transmembrane region" description="Helical" evidence="5">
    <location>
        <begin position="83"/>
        <end position="102"/>
    </location>
</feature>
<keyword evidence="2 5" id="KW-0812">Transmembrane</keyword>
<feature type="transmembrane region" description="Helical" evidence="5">
    <location>
        <begin position="39"/>
        <end position="63"/>
    </location>
</feature>